<dbReference type="PANTHER" id="PTHR30546">
    <property type="entry name" value="FLAVODOXIN-RELATED PROTEIN WRBA-RELATED"/>
    <property type="match status" value="1"/>
</dbReference>
<dbReference type="AlphaFoldDB" id="A0A9X7Z9C1"/>
<dbReference type="GO" id="GO:0003955">
    <property type="term" value="F:NAD(P)H dehydrogenase (quinone) activity"/>
    <property type="evidence" value="ECO:0007669"/>
    <property type="project" value="TreeGrafter"/>
</dbReference>
<evidence type="ECO:0000259" key="1">
    <source>
        <dbReference type="PROSITE" id="PS50902"/>
    </source>
</evidence>
<keyword evidence="3" id="KW-1185">Reference proteome</keyword>
<dbReference type="InterPro" id="IPR005025">
    <property type="entry name" value="FMN_Rdtase-like_dom"/>
</dbReference>
<accession>A0A9X7Z9C1</accession>
<organism evidence="2 3">
    <name type="scientific">Alicyclobacillus mengziensis</name>
    <dbReference type="NCBI Taxonomy" id="2931921"/>
    <lineage>
        <taxon>Bacteria</taxon>
        <taxon>Bacillati</taxon>
        <taxon>Bacillota</taxon>
        <taxon>Bacilli</taxon>
        <taxon>Bacillales</taxon>
        <taxon>Alicyclobacillaceae</taxon>
        <taxon>Alicyclobacillus</taxon>
    </lineage>
</organism>
<dbReference type="PANTHER" id="PTHR30546:SF23">
    <property type="entry name" value="FLAVOPROTEIN-LIKE PROTEIN YCP4-RELATED"/>
    <property type="match status" value="1"/>
</dbReference>
<dbReference type="GO" id="GO:0010181">
    <property type="term" value="F:FMN binding"/>
    <property type="evidence" value="ECO:0007669"/>
    <property type="project" value="InterPro"/>
</dbReference>
<gene>
    <name evidence="2" type="ORF">JZ786_10735</name>
</gene>
<reference evidence="2 3" key="1">
    <citation type="submission" date="2021-02" db="EMBL/GenBank/DDBJ databases">
        <title>Alicyclobacillus curvatus sp. nov. and Alicyclobacillus mengziensis sp. nov., two acidophilic bacteria isolated from acid mine drainage.</title>
        <authorList>
            <person name="Huang Y."/>
        </authorList>
    </citation>
    <scope>NUCLEOTIDE SEQUENCE [LARGE SCALE GENOMIC DNA]</scope>
    <source>
        <strain evidence="2 3">S30H14</strain>
    </source>
</reference>
<dbReference type="PROSITE" id="PS00201">
    <property type="entry name" value="FLAVODOXIN"/>
    <property type="match status" value="1"/>
</dbReference>
<evidence type="ECO:0000313" key="2">
    <source>
        <dbReference type="EMBL" id="QSO49351.1"/>
    </source>
</evidence>
<feature type="domain" description="Flavodoxin-like" evidence="1">
    <location>
        <begin position="3"/>
        <end position="161"/>
    </location>
</feature>
<dbReference type="EMBL" id="CP071182">
    <property type="protein sequence ID" value="QSO49351.1"/>
    <property type="molecule type" value="Genomic_DNA"/>
</dbReference>
<dbReference type="GO" id="GO:0016020">
    <property type="term" value="C:membrane"/>
    <property type="evidence" value="ECO:0007669"/>
    <property type="project" value="TreeGrafter"/>
</dbReference>
<dbReference type="GO" id="GO:0009055">
    <property type="term" value="F:electron transfer activity"/>
    <property type="evidence" value="ECO:0007669"/>
    <property type="project" value="InterPro"/>
</dbReference>
<dbReference type="InterPro" id="IPR029039">
    <property type="entry name" value="Flavoprotein-like_sf"/>
</dbReference>
<dbReference type="SUPFAM" id="SSF52218">
    <property type="entry name" value="Flavoproteins"/>
    <property type="match status" value="1"/>
</dbReference>
<name>A0A9X7Z9C1_9BACL</name>
<dbReference type="InterPro" id="IPR008254">
    <property type="entry name" value="Flavodoxin/NO_synth"/>
</dbReference>
<protein>
    <submittedName>
        <fullName evidence="2">NAD(P)H-dependent oxidoreductase</fullName>
    </submittedName>
</protein>
<dbReference type="KEGG" id="afx:JZ786_10735"/>
<sequence length="193" mass="20881">MKIYVVYDSESGHTEQVATSIARGARTVDGANVFIKHVNEADVRDLADMDAIVWGCPGHFGSISAGLKQWIDKLGYIWARGELVGKVGAVFCTTATVHGGIEATMLNLITPMLHQGMIIAGLPANLPENALYGSYYGVGVTCPVEGTEDLLSRDMFKRGLLLGEFLGRRVAYITGALKQGRSQFPDLSFEPCR</sequence>
<dbReference type="Pfam" id="PF03358">
    <property type="entry name" value="FMN_red"/>
    <property type="match status" value="1"/>
</dbReference>
<dbReference type="RefSeq" id="WP_206658662.1">
    <property type="nucleotide sequence ID" value="NZ_CP071182.1"/>
</dbReference>
<evidence type="ECO:0000313" key="3">
    <source>
        <dbReference type="Proteomes" id="UP000663505"/>
    </source>
</evidence>
<dbReference type="Proteomes" id="UP000663505">
    <property type="component" value="Chromosome"/>
</dbReference>
<dbReference type="PROSITE" id="PS50902">
    <property type="entry name" value="FLAVODOXIN_LIKE"/>
    <property type="match status" value="1"/>
</dbReference>
<proteinExistence type="predicted"/>
<dbReference type="Gene3D" id="3.40.50.360">
    <property type="match status" value="1"/>
</dbReference>
<dbReference type="InterPro" id="IPR001226">
    <property type="entry name" value="Flavodoxin_CS"/>
</dbReference>